<accession>A0AAD6J198</accession>
<evidence type="ECO:0000313" key="8">
    <source>
        <dbReference type="Proteomes" id="UP001221413"/>
    </source>
</evidence>
<keyword evidence="3 6" id="KW-0240">DNA-directed RNA polymerase</keyword>
<dbReference type="PANTHER" id="PTHR12780">
    <property type="entry name" value="RNA POLYMERASE III DNA DIRECTED , 39KD SUBUNIT-RELATED"/>
    <property type="match status" value="1"/>
</dbReference>
<name>A0AAD6J198_DREDA</name>
<dbReference type="GO" id="GO:0005666">
    <property type="term" value="C:RNA polymerase III complex"/>
    <property type="evidence" value="ECO:0007669"/>
    <property type="project" value="UniProtKB-UniRule"/>
</dbReference>
<organism evidence="7 8">
    <name type="scientific">Drechslerella dactyloides</name>
    <name type="common">Nematode-trapping fungus</name>
    <name type="synonym">Arthrobotrys dactyloides</name>
    <dbReference type="NCBI Taxonomy" id="74499"/>
    <lineage>
        <taxon>Eukaryota</taxon>
        <taxon>Fungi</taxon>
        <taxon>Dikarya</taxon>
        <taxon>Ascomycota</taxon>
        <taxon>Pezizomycotina</taxon>
        <taxon>Orbiliomycetes</taxon>
        <taxon>Orbiliales</taxon>
        <taxon>Orbiliaceae</taxon>
        <taxon>Drechslerella</taxon>
    </lineage>
</organism>
<comment type="similarity">
    <text evidence="2 6">Belongs to the eukaryotic RPC34/RPC39 RNA polymerase subunit family.</text>
</comment>
<dbReference type="GO" id="GO:0006383">
    <property type="term" value="P:transcription by RNA polymerase III"/>
    <property type="evidence" value="ECO:0007669"/>
    <property type="project" value="UniProtKB-UniRule"/>
</dbReference>
<evidence type="ECO:0000256" key="1">
    <source>
        <dbReference type="ARBA" id="ARBA00004123"/>
    </source>
</evidence>
<dbReference type="Gene3D" id="1.10.10.10">
    <property type="entry name" value="Winged helix-like DNA-binding domain superfamily/Winged helix DNA-binding domain"/>
    <property type="match status" value="1"/>
</dbReference>
<proteinExistence type="inferred from homology"/>
<gene>
    <name evidence="7" type="ORF">Dda_2583</name>
</gene>
<keyword evidence="4 6" id="KW-0804">Transcription</keyword>
<dbReference type="InterPro" id="IPR007832">
    <property type="entry name" value="RNA_pol_Rpc34"/>
</dbReference>
<dbReference type="SUPFAM" id="SSF46785">
    <property type="entry name" value="Winged helix' DNA-binding domain"/>
    <property type="match status" value="1"/>
</dbReference>
<evidence type="ECO:0000313" key="7">
    <source>
        <dbReference type="EMBL" id="KAJ6261784.1"/>
    </source>
</evidence>
<dbReference type="Pfam" id="PF05158">
    <property type="entry name" value="RNA_pol_Rpc34"/>
    <property type="match status" value="1"/>
</dbReference>
<sequence>MADLQALARSVYDTCISNPNKLYTSSEILAYIPRRDAQVLLDTINELLGLGYLKTLKQGDAFVYRFVTKDAVDRTRTLTSDEAMVYQHIESSAREGIWTKTLKTRTNLHPTVLQRCLKTLEQQRYIKSIKSVKFPTRKIYMLADLTPTIEVTGGPWFTDAELDADFINALLVAVERFVASRSFPKQRPNASGAAAGGLIPFEAGYTGYPTLSDITQWVKNSNLTEVDLSEVDIRALLDVLIYDGKLEKVIGGTAYKAVKKVEGAAKQGFTEAPCGRCPVFDLCSDDGPVNAGNCVYFEKWLAEI</sequence>
<dbReference type="InterPro" id="IPR036390">
    <property type="entry name" value="WH_DNA-bd_sf"/>
</dbReference>
<dbReference type="InterPro" id="IPR016049">
    <property type="entry name" value="RNA_pol_Rpc34-like"/>
</dbReference>
<dbReference type="Proteomes" id="UP001221413">
    <property type="component" value="Unassembled WGS sequence"/>
</dbReference>
<reference evidence="7" key="1">
    <citation type="submission" date="2023-01" db="EMBL/GenBank/DDBJ databases">
        <title>The chitinases involved in constricting ring structure development in the nematode-trapping fungus Drechslerella dactyloides.</title>
        <authorList>
            <person name="Wang R."/>
            <person name="Zhang L."/>
            <person name="Tang P."/>
            <person name="Li S."/>
            <person name="Liang L."/>
        </authorList>
    </citation>
    <scope>NUCLEOTIDE SEQUENCE</scope>
    <source>
        <strain evidence="7">YMF1.00031</strain>
    </source>
</reference>
<dbReference type="FunFam" id="1.10.10.10:FF:000116">
    <property type="entry name" value="DNA-directed RNA polymerase III subunit RPC6"/>
    <property type="match status" value="1"/>
</dbReference>
<dbReference type="GO" id="GO:0005737">
    <property type="term" value="C:cytoplasm"/>
    <property type="evidence" value="ECO:0007669"/>
    <property type="project" value="UniProtKB-ARBA"/>
</dbReference>
<comment type="function">
    <text evidence="6">DNA-dependent RNA polymerase catalyzes the transcription of DNA into RNA using the four ribonucleoside triphosphates as substrates. Specific peripheric component of RNA polymerase III which synthesizes small RNAs, such as 5S rRNA and tRNAs.</text>
</comment>
<evidence type="ECO:0000256" key="4">
    <source>
        <dbReference type="ARBA" id="ARBA00023163"/>
    </source>
</evidence>
<dbReference type="InterPro" id="IPR036388">
    <property type="entry name" value="WH-like_DNA-bd_sf"/>
</dbReference>
<keyword evidence="5 6" id="KW-0539">Nucleus</keyword>
<evidence type="ECO:0000256" key="5">
    <source>
        <dbReference type="ARBA" id="ARBA00023242"/>
    </source>
</evidence>
<comment type="caution">
    <text evidence="7">The sequence shown here is derived from an EMBL/GenBank/DDBJ whole genome shotgun (WGS) entry which is preliminary data.</text>
</comment>
<comment type="subcellular location">
    <subcellularLocation>
        <location evidence="1 6">Nucleus</location>
    </subcellularLocation>
</comment>
<dbReference type="PIRSF" id="PIRSF028763">
    <property type="entry name" value="RNA_pol_Rpc34"/>
    <property type="match status" value="1"/>
</dbReference>
<dbReference type="AlphaFoldDB" id="A0AAD6J198"/>
<dbReference type="GO" id="GO:0005654">
    <property type="term" value="C:nucleoplasm"/>
    <property type="evidence" value="ECO:0007669"/>
    <property type="project" value="UniProtKB-ARBA"/>
</dbReference>
<evidence type="ECO:0000256" key="6">
    <source>
        <dbReference type="PIRNR" id="PIRNR028763"/>
    </source>
</evidence>
<evidence type="ECO:0000256" key="3">
    <source>
        <dbReference type="ARBA" id="ARBA00022478"/>
    </source>
</evidence>
<protein>
    <recommendedName>
        <fullName evidence="6">DNA-directed RNA polymerase III subunit RPC6</fullName>
        <shortName evidence="6">RNA polymerase III subunit C6</shortName>
    </recommendedName>
</protein>
<keyword evidence="8" id="KW-1185">Reference proteome</keyword>
<evidence type="ECO:0000256" key="2">
    <source>
        <dbReference type="ARBA" id="ARBA00011038"/>
    </source>
</evidence>
<dbReference type="EMBL" id="JAQGDS010000003">
    <property type="protein sequence ID" value="KAJ6261784.1"/>
    <property type="molecule type" value="Genomic_DNA"/>
</dbReference>